<accession>A0A8H6SJY4</accession>
<proteinExistence type="predicted"/>
<organism evidence="2 3">
    <name type="scientific">Mycena chlorophos</name>
    <name type="common">Agaric fungus</name>
    <name type="synonym">Agaricus chlorophos</name>
    <dbReference type="NCBI Taxonomy" id="658473"/>
    <lineage>
        <taxon>Eukaryota</taxon>
        <taxon>Fungi</taxon>
        <taxon>Dikarya</taxon>
        <taxon>Basidiomycota</taxon>
        <taxon>Agaricomycotina</taxon>
        <taxon>Agaricomycetes</taxon>
        <taxon>Agaricomycetidae</taxon>
        <taxon>Agaricales</taxon>
        <taxon>Marasmiineae</taxon>
        <taxon>Mycenaceae</taxon>
        <taxon>Mycena</taxon>
    </lineage>
</organism>
<evidence type="ECO:0008006" key="4">
    <source>
        <dbReference type="Google" id="ProtNLM"/>
    </source>
</evidence>
<gene>
    <name evidence="2" type="ORF">HMN09_00958200</name>
</gene>
<feature type="region of interest" description="Disordered" evidence="1">
    <location>
        <begin position="382"/>
        <end position="401"/>
    </location>
</feature>
<evidence type="ECO:0000313" key="3">
    <source>
        <dbReference type="Proteomes" id="UP000613580"/>
    </source>
</evidence>
<dbReference type="AlphaFoldDB" id="A0A8H6SJY4"/>
<keyword evidence="3" id="KW-1185">Reference proteome</keyword>
<dbReference type="OrthoDB" id="3235026at2759"/>
<protein>
    <recommendedName>
        <fullName evidence="4">F-box domain-containing protein</fullName>
    </recommendedName>
</protein>
<evidence type="ECO:0000256" key="1">
    <source>
        <dbReference type="SAM" id="MobiDB-lite"/>
    </source>
</evidence>
<evidence type="ECO:0000313" key="2">
    <source>
        <dbReference type="EMBL" id="KAF7300724.1"/>
    </source>
</evidence>
<dbReference type="SUPFAM" id="SSF52047">
    <property type="entry name" value="RNI-like"/>
    <property type="match status" value="1"/>
</dbReference>
<comment type="caution">
    <text evidence="2">The sequence shown here is derived from an EMBL/GenBank/DDBJ whole genome shotgun (WGS) entry which is preliminary data.</text>
</comment>
<reference evidence="2" key="1">
    <citation type="submission" date="2020-05" db="EMBL/GenBank/DDBJ databases">
        <title>Mycena genomes resolve the evolution of fungal bioluminescence.</title>
        <authorList>
            <person name="Tsai I.J."/>
        </authorList>
    </citation>
    <scope>NUCLEOTIDE SEQUENCE</scope>
    <source>
        <strain evidence="2">110903Hualien_Pintung</strain>
    </source>
</reference>
<dbReference type="EMBL" id="JACAZE010000013">
    <property type="protein sequence ID" value="KAF7300724.1"/>
    <property type="molecule type" value="Genomic_DNA"/>
</dbReference>
<dbReference type="Proteomes" id="UP000613580">
    <property type="component" value="Unassembled WGS sequence"/>
</dbReference>
<sequence>MDSLPLELQLAIIDNLALNDVKALSTVNRHIYPACLPSMFSGIKIADSGQLVAFTSPGNFPQAYYRYIRQLNVGIAGPVGSLVTILQKATALSRLVIRAQGCFDHAVIPAFAQTASLRHLTIINEADEITAPLSERLVVAIAASVPELHTLHLERISRSVLTAHDLVGKYPFVPLVTGDSDIPNHPRLGSALNLPSLLSIASLRHLTIRDSHLGDAMWTQAPVLCKLEMLDVGPCVHEPPTSNSLAIERIMSVVGPSLSSFSLPTALASPPPKPLPHLRSLHISPFVAPDEVVETVTALAASPIESLSVQCFADDLSDACGALETFLALRADRGPAFFGKLARIDVDVVGESEALEYEHEKAAQKLQAFCRNLHLMSDVPRKLKPKSRGAGDRLRSNSCAF</sequence>
<name>A0A8H6SJY4_MYCCL</name>
<dbReference type="InterPro" id="IPR032675">
    <property type="entry name" value="LRR_dom_sf"/>
</dbReference>
<dbReference type="Gene3D" id="3.80.10.10">
    <property type="entry name" value="Ribonuclease Inhibitor"/>
    <property type="match status" value="1"/>
</dbReference>